<dbReference type="EMBL" id="JPMX01000029">
    <property type="protein sequence ID" value="KGH47076.1"/>
    <property type="molecule type" value="Genomic_DNA"/>
</dbReference>
<dbReference type="AlphaFoldDB" id="A0A098YB99"/>
<dbReference type="Proteomes" id="UP000029713">
    <property type="component" value="Unassembled WGS sequence"/>
</dbReference>
<sequence length="340" mass="35731">MTADVGQAVADRLHRIAERARPADDDRTAARAVALDRHRRRRAGSWTAGALAVVLLGTGASLARSAVTEPAAAPTPAPVTSTYVAPRPPELVEAPTRGSLADDEEFLAAMAAAPWTGPVGPDGEVVDWGLPAPEPGTQRVLYAADVPGGDRWAVVTARSGKEWIWAWFIGPRGAEPAEMTFTNGYMPLGVRERLALVGASAETGPLVVLGEPGLEVEYSPSLDRAPNGELVRDFTPLPVVDGVPLGVVDIPVTWNAGEVRVTSGVGQQPVYPVFGGRPPSWPAFPTGPVDEALVAPCLEQLGLDVQTGSGLSWEEPEQLSSAEEAAREHEIAACFRAAEP</sequence>
<feature type="region of interest" description="Disordered" evidence="1">
    <location>
        <begin position="69"/>
        <end position="90"/>
    </location>
</feature>
<dbReference type="RefSeq" id="WP_036335231.1">
    <property type="nucleotide sequence ID" value="NZ_JPMX01000029.1"/>
</dbReference>
<protein>
    <submittedName>
        <fullName evidence="2">Uncharacterized protein</fullName>
    </submittedName>
</protein>
<keyword evidence="3" id="KW-1185">Reference proteome</keyword>
<dbReference type="STRING" id="1522368.IN07_08955"/>
<comment type="caution">
    <text evidence="2">The sequence shown here is derived from an EMBL/GenBank/DDBJ whole genome shotgun (WGS) entry which is preliminary data.</text>
</comment>
<organism evidence="2 3">
    <name type="scientific">Modestobacter caceresii</name>
    <dbReference type="NCBI Taxonomy" id="1522368"/>
    <lineage>
        <taxon>Bacteria</taxon>
        <taxon>Bacillati</taxon>
        <taxon>Actinomycetota</taxon>
        <taxon>Actinomycetes</taxon>
        <taxon>Geodermatophilales</taxon>
        <taxon>Geodermatophilaceae</taxon>
        <taxon>Modestobacter</taxon>
    </lineage>
</organism>
<gene>
    <name evidence="2" type="ORF">IN07_08955</name>
</gene>
<dbReference type="OrthoDB" id="5180383at2"/>
<accession>A0A098YB99</accession>
<proteinExistence type="predicted"/>
<feature type="compositionally biased region" description="Low complexity" evidence="1">
    <location>
        <begin position="69"/>
        <end position="85"/>
    </location>
</feature>
<evidence type="ECO:0000313" key="2">
    <source>
        <dbReference type="EMBL" id="KGH47076.1"/>
    </source>
</evidence>
<name>A0A098YB99_9ACTN</name>
<evidence type="ECO:0000313" key="3">
    <source>
        <dbReference type="Proteomes" id="UP000029713"/>
    </source>
</evidence>
<reference evidence="2 3" key="1">
    <citation type="submission" date="2014-07" db="EMBL/GenBank/DDBJ databases">
        <title>Biosystematic studies on Modestobacter strains isolated from extreme hyper-arid desert soil and from historic building.</title>
        <authorList>
            <person name="Bukarasam K."/>
            <person name="Bull A."/>
            <person name="Girard G."/>
            <person name="van Wezel G."/>
            <person name="Goodfellow M."/>
        </authorList>
    </citation>
    <scope>NUCLEOTIDE SEQUENCE [LARGE SCALE GENOMIC DNA]</scope>
    <source>
        <strain evidence="2 3">KNN45-2b</strain>
    </source>
</reference>
<evidence type="ECO:0000256" key="1">
    <source>
        <dbReference type="SAM" id="MobiDB-lite"/>
    </source>
</evidence>